<dbReference type="Pfam" id="PF02537">
    <property type="entry name" value="CRCB"/>
    <property type="match status" value="2"/>
</dbReference>
<keyword evidence="4 10" id="KW-0812">Transmembrane</keyword>
<dbReference type="GO" id="GO:1903425">
    <property type="term" value="F:fluoride transmembrane transporter activity"/>
    <property type="evidence" value="ECO:0007669"/>
    <property type="project" value="TreeGrafter"/>
</dbReference>
<dbReference type="InParanoid" id="T0PK58"/>
<reference evidence="11 12" key="1">
    <citation type="submission" date="2012-04" db="EMBL/GenBank/DDBJ databases">
        <title>The Genome Sequence of Saprolegnia declina VS20.</title>
        <authorList>
            <consortium name="The Broad Institute Genome Sequencing Platform"/>
            <person name="Russ C."/>
            <person name="Nusbaum C."/>
            <person name="Tyler B."/>
            <person name="van West P."/>
            <person name="Dieguez-Uribeondo J."/>
            <person name="de Bruijn I."/>
            <person name="Tripathy S."/>
            <person name="Jiang R."/>
            <person name="Young S.K."/>
            <person name="Zeng Q."/>
            <person name="Gargeya S."/>
            <person name="Fitzgerald M."/>
            <person name="Haas B."/>
            <person name="Abouelleil A."/>
            <person name="Alvarado L."/>
            <person name="Arachchi H.M."/>
            <person name="Berlin A."/>
            <person name="Chapman S.B."/>
            <person name="Goldberg J."/>
            <person name="Griggs A."/>
            <person name="Gujja S."/>
            <person name="Hansen M."/>
            <person name="Howarth C."/>
            <person name="Imamovic A."/>
            <person name="Larimer J."/>
            <person name="McCowen C."/>
            <person name="Montmayeur A."/>
            <person name="Murphy C."/>
            <person name="Neiman D."/>
            <person name="Pearson M."/>
            <person name="Priest M."/>
            <person name="Roberts A."/>
            <person name="Saif S."/>
            <person name="Shea T."/>
            <person name="Sisk P."/>
            <person name="Sykes S."/>
            <person name="Wortman J."/>
            <person name="Nusbaum C."/>
            <person name="Birren B."/>
        </authorList>
    </citation>
    <scope>NUCLEOTIDE SEQUENCE [LARGE SCALE GENOMIC DNA]</scope>
    <source>
        <strain evidence="11 12">VS20</strain>
    </source>
</reference>
<dbReference type="PANTHER" id="PTHR28259">
    <property type="entry name" value="FLUORIDE EXPORT PROTEIN 1-RELATED"/>
    <property type="match status" value="1"/>
</dbReference>
<feature type="transmembrane region" description="Helical" evidence="10">
    <location>
        <begin position="29"/>
        <end position="49"/>
    </location>
</feature>
<evidence type="ECO:0000256" key="7">
    <source>
        <dbReference type="ARBA" id="ARBA00035120"/>
    </source>
</evidence>
<evidence type="ECO:0000256" key="3">
    <source>
        <dbReference type="ARBA" id="ARBA00022475"/>
    </source>
</evidence>
<keyword evidence="6 10" id="KW-0472">Membrane</keyword>
<feature type="transmembrane region" description="Helical" evidence="10">
    <location>
        <begin position="128"/>
        <end position="148"/>
    </location>
</feature>
<feature type="transmembrane region" description="Helical" evidence="10">
    <location>
        <begin position="61"/>
        <end position="85"/>
    </location>
</feature>
<evidence type="ECO:0000256" key="9">
    <source>
        <dbReference type="SAM" id="MobiDB-lite"/>
    </source>
</evidence>
<comment type="function">
    <text evidence="1">Fluoride channel required for the rapid expulsion of cytoplasmic fluoride.</text>
</comment>
<dbReference type="AlphaFoldDB" id="T0PK58"/>
<dbReference type="PANTHER" id="PTHR28259:SF1">
    <property type="entry name" value="FLUORIDE EXPORT PROTEIN 1-RELATED"/>
    <property type="match status" value="1"/>
</dbReference>
<gene>
    <name evidence="11" type="ORF">SDRG_16366</name>
</gene>
<dbReference type="OMA" id="CAAQFPL"/>
<dbReference type="OrthoDB" id="409792at2759"/>
<protein>
    <recommendedName>
        <fullName evidence="13">Fluoride ion transporter CrcB</fullName>
    </recommendedName>
</protein>
<comment type="similarity">
    <text evidence="7">Belongs to the fluoride channel Fluc/FEX (TC 1.A.43) family.</text>
</comment>
<comment type="catalytic activity">
    <reaction evidence="8">
        <text>fluoride(in) = fluoride(out)</text>
        <dbReference type="Rhea" id="RHEA:76159"/>
        <dbReference type="ChEBI" id="CHEBI:17051"/>
    </reaction>
    <physiologicalReaction direction="left-to-right" evidence="8">
        <dbReference type="Rhea" id="RHEA:76160"/>
    </physiologicalReaction>
</comment>
<feature type="transmembrane region" description="Helical" evidence="10">
    <location>
        <begin position="241"/>
        <end position="257"/>
    </location>
</feature>
<evidence type="ECO:0000256" key="5">
    <source>
        <dbReference type="ARBA" id="ARBA00022989"/>
    </source>
</evidence>
<keyword evidence="3" id="KW-1003">Cell membrane</keyword>
<evidence type="ECO:0000313" key="11">
    <source>
        <dbReference type="EMBL" id="EQC25769.1"/>
    </source>
</evidence>
<evidence type="ECO:0000313" key="12">
    <source>
        <dbReference type="Proteomes" id="UP000030762"/>
    </source>
</evidence>
<feature type="transmembrane region" description="Helical" evidence="10">
    <location>
        <begin position="269"/>
        <end position="289"/>
    </location>
</feature>
<feature type="region of interest" description="Disordered" evidence="9">
    <location>
        <begin position="1"/>
        <end position="23"/>
    </location>
</feature>
<keyword evidence="5 10" id="KW-1133">Transmembrane helix</keyword>
<evidence type="ECO:0000256" key="4">
    <source>
        <dbReference type="ARBA" id="ARBA00022692"/>
    </source>
</evidence>
<sequence>MDELLVSDTNTTAHAPSPPEPIARPPSPAVAVAWICIWAYLGVAARVLFTSASKSIEATQAAPSILTAMGVSFFLPNVVGCFVMGLAQPLKTARHEAFWTGVTTGFCGCCTTFASWELVLAQEYLGSMAANATFMFFVQLTTSLAAFLSGRHLGLVYTGRVHAAAAQAAWSDVLAYAQSRSVQQDEDGKWQRLALAMEEAPPLPAAGASTLKPVRHGVVYSLCALATVLAIILAALYLDGYLAVVVGPLGALLRYGLGLRLNKSKTFPLGTFVANVLASIVSCIGVLAMPTSTLAATWVQHALLTGFCGSLSTVSSWINEIYSMPSSSVLYVAATHVATQTACLLLLGLGE</sequence>
<feature type="transmembrane region" description="Helical" evidence="10">
    <location>
        <begin position="295"/>
        <end position="317"/>
    </location>
</feature>
<name>T0PK58_SAPDV</name>
<organism evidence="11 12">
    <name type="scientific">Saprolegnia diclina (strain VS20)</name>
    <dbReference type="NCBI Taxonomy" id="1156394"/>
    <lineage>
        <taxon>Eukaryota</taxon>
        <taxon>Sar</taxon>
        <taxon>Stramenopiles</taxon>
        <taxon>Oomycota</taxon>
        <taxon>Saprolegniomycetes</taxon>
        <taxon>Saprolegniales</taxon>
        <taxon>Saprolegniaceae</taxon>
        <taxon>Saprolegnia</taxon>
    </lineage>
</organism>
<accession>T0PK58</accession>
<evidence type="ECO:0008006" key="13">
    <source>
        <dbReference type="Google" id="ProtNLM"/>
    </source>
</evidence>
<feature type="transmembrane region" description="Helical" evidence="10">
    <location>
        <begin position="329"/>
        <end position="349"/>
    </location>
</feature>
<evidence type="ECO:0000256" key="6">
    <source>
        <dbReference type="ARBA" id="ARBA00023136"/>
    </source>
</evidence>
<dbReference type="Proteomes" id="UP000030762">
    <property type="component" value="Unassembled WGS sequence"/>
</dbReference>
<dbReference type="GeneID" id="19957093"/>
<evidence type="ECO:0000256" key="10">
    <source>
        <dbReference type="SAM" id="Phobius"/>
    </source>
</evidence>
<dbReference type="InterPro" id="IPR003691">
    <property type="entry name" value="FluC"/>
</dbReference>
<comment type="subcellular location">
    <subcellularLocation>
        <location evidence="2">Cell membrane</location>
        <topology evidence="2">Multi-pass membrane protein</topology>
    </subcellularLocation>
</comment>
<feature type="transmembrane region" description="Helical" evidence="10">
    <location>
        <begin position="217"/>
        <end position="235"/>
    </location>
</feature>
<dbReference type="VEuPathDB" id="FungiDB:SDRG_16366"/>
<dbReference type="GO" id="GO:0005886">
    <property type="term" value="C:plasma membrane"/>
    <property type="evidence" value="ECO:0007669"/>
    <property type="project" value="UniProtKB-SubCell"/>
</dbReference>
<proteinExistence type="inferred from homology"/>
<dbReference type="STRING" id="1156394.T0PK58"/>
<evidence type="ECO:0000256" key="2">
    <source>
        <dbReference type="ARBA" id="ARBA00004651"/>
    </source>
</evidence>
<evidence type="ECO:0000256" key="8">
    <source>
        <dbReference type="ARBA" id="ARBA00035585"/>
    </source>
</evidence>
<evidence type="ECO:0000256" key="1">
    <source>
        <dbReference type="ARBA" id="ARBA00002598"/>
    </source>
</evidence>
<dbReference type="EMBL" id="JH767256">
    <property type="protein sequence ID" value="EQC25769.1"/>
    <property type="molecule type" value="Genomic_DNA"/>
</dbReference>
<dbReference type="RefSeq" id="XP_008620794.1">
    <property type="nucleotide sequence ID" value="XM_008622572.1"/>
</dbReference>
<keyword evidence="12" id="KW-1185">Reference proteome</keyword>
<feature type="transmembrane region" description="Helical" evidence="10">
    <location>
        <begin position="97"/>
        <end position="116"/>
    </location>
</feature>